<dbReference type="Proteomes" id="UP000325315">
    <property type="component" value="Unassembled WGS sequence"/>
</dbReference>
<dbReference type="InterPro" id="IPR029472">
    <property type="entry name" value="Copia-like_N"/>
</dbReference>
<accession>A0A5B6W740</accession>
<dbReference type="PANTHER" id="PTHR37610:SF97">
    <property type="entry name" value="RETROTRANSPOSON GAG DOMAIN-CONTAINING PROTEIN"/>
    <property type="match status" value="1"/>
</dbReference>
<evidence type="ECO:0000313" key="2">
    <source>
        <dbReference type="EMBL" id="KAA3477471.1"/>
    </source>
</evidence>
<protein>
    <submittedName>
        <fullName evidence="2">Reverse transcriptase, RNA-dependent DNA polymerase</fullName>
    </submittedName>
</protein>
<keyword evidence="2" id="KW-0695">RNA-directed DNA polymerase</keyword>
<sequence>MIEDSFSKTPLTNLEIFSPYILHASDNSGTSLVTCLLKEENYPTWVRAMTNALQAKSKYGFVDGSITCPSSGAQEEYAWIKCNSMVLSWIFNYLHHTLHDSVNYGQIYKRDFLKVMLIVFNN</sequence>
<comment type="caution">
    <text evidence="2">The sequence shown here is derived from an EMBL/GenBank/DDBJ whole genome shotgun (WGS) entry which is preliminary data.</text>
</comment>
<keyword evidence="2" id="KW-0808">Transferase</keyword>
<reference evidence="2" key="1">
    <citation type="submission" date="2019-08" db="EMBL/GenBank/DDBJ databases">
        <authorList>
            <person name="Liu F."/>
        </authorList>
    </citation>
    <scope>NUCLEOTIDE SEQUENCE [LARGE SCALE GENOMIC DNA]</scope>
    <source>
        <strain evidence="2">PA1801</strain>
        <tissue evidence="2">Leaf</tissue>
    </source>
</reference>
<gene>
    <name evidence="2" type="ORF">EPI10_011356</name>
</gene>
<evidence type="ECO:0000313" key="3">
    <source>
        <dbReference type="Proteomes" id="UP000325315"/>
    </source>
</evidence>
<dbReference type="Pfam" id="PF14244">
    <property type="entry name" value="Retrotran_gag_3"/>
    <property type="match status" value="1"/>
</dbReference>
<dbReference type="GO" id="GO:0003964">
    <property type="term" value="F:RNA-directed DNA polymerase activity"/>
    <property type="evidence" value="ECO:0007669"/>
    <property type="project" value="UniProtKB-KW"/>
</dbReference>
<dbReference type="PANTHER" id="PTHR37610">
    <property type="entry name" value="CCHC-TYPE DOMAIN-CONTAINING PROTEIN"/>
    <property type="match status" value="1"/>
</dbReference>
<dbReference type="EMBL" id="SMMG02000004">
    <property type="protein sequence ID" value="KAA3477471.1"/>
    <property type="molecule type" value="Genomic_DNA"/>
</dbReference>
<keyword evidence="3" id="KW-1185">Reference proteome</keyword>
<organism evidence="2 3">
    <name type="scientific">Gossypium australe</name>
    <dbReference type="NCBI Taxonomy" id="47621"/>
    <lineage>
        <taxon>Eukaryota</taxon>
        <taxon>Viridiplantae</taxon>
        <taxon>Streptophyta</taxon>
        <taxon>Embryophyta</taxon>
        <taxon>Tracheophyta</taxon>
        <taxon>Spermatophyta</taxon>
        <taxon>Magnoliopsida</taxon>
        <taxon>eudicotyledons</taxon>
        <taxon>Gunneridae</taxon>
        <taxon>Pentapetalae</taxon>
        <taxon>rosids</taxon>
        <taxon>malvids</taxon>
        <taxon>Malvales</taxon>
        <taxon>Malvaceae</taxon>
        <taxon>Malvoideae</taxon>
        <taxon>Gossypium</taxon>
    </lineage>
</organism>
<keyword evidence="2" id="KW-0548">Nucleotidyltransferase</keyword>
<dbReference type="OrthoDB" id="1002457at2759"/>
<proteinExistence type="predicted"/>
<dbReference type="AlphaFoldDB" id="A0A5B6W740"/>
<name>A0A5B6W740_9ROSI</name>
<feature type="domain" description="Retrotransposon Copia-like N-terminal" evidence="1">
    <location>
        <begin position="23"/>
        <end position="69"/>
    </location>
</feature>
<evidence type="ECO:0000259" key="1">
    <source>
        <dbReference type="Pfam" id="PF14244"/>
    </source>
</evidence>